<dbReference type="EMBL" id="OV170234">
    <property type="protein sequence ID" value="CAH0719817.1"/>
    <property type="molecule type" value="Genomic_DNA"/>
</dbReference>
<feature type="transmembrane region" description="Helical" evidence="2">
    <location>
        <begin position="76"/>
        <end position="98"/>
    </location>
</feature>
<gene>
    <name evidence="3" type="ORF">BINO364_LOCUS6115</name>
</gene>
<evidence type="ECO:0000256" key="2">
    <source>
        <dbReference type="SAM" id="Phobius"/>
    </source>
</evidence>
<keyword evidence="2" id="KW-0812">Transmembrane</keyword>
<dbReference type="Gene3D" id="1.10.287.70">
    <property type="match status" value="1"/>
</dbReference>
<sequence length="147" mass="17079">MPEDKKVDRPKYPRIQSYGSMSSARSDDDMTVHSQLFPYPKKMIVPREILYEEEHPPFQPLFATTKIFGKARFTCLLVMYILFYVTYLVTGALVFSALETPLENQVWLDVIRAKQDFMAKYPTVVGQWLKHTSKYDNSTKNVKIDGT</sequence>
<proteinExistence type="predicted"/>
<keyword evidence="4" id="KW-1185">Reference proteome</keyword>
<feature type="non-terminal residue" evidence="3">
    <location>
        <position position="147"/>
    </location>
</feature>
<organism evidence="3 4">
    <name type="scientific">Brenthis ino</name>
    <name type="common">lesser marbled fritillary</name>
    <dbReference type="NCBI Taxonomy" id="405034"/>
    <lineage>
        <taxon>Eukaryota</taxon>
        <taxon>Metazoa</taxon>
        <taxon>Ecdysozoa</taxon>
        <taxon>Arthropoda</taxon>
        <taxon>Hexapoda</taxon>
        <taxon>Insecta</taxon>
        <taxon>Pterygota</taxon>
        <taxon>Neoptera</taxon>
        <taxon>Endopterygota</taxon>
        <taxon>Lepidoptera</taxon>
        <taxon>Glossata</taxon>
        <taxon>Ditrysia</taxon>
        <taxon>Papilionoidea</taxon>
        <taxon>Nymphalidae</taxon>
        <taxon>Heliconiinae</taxon>
        <taxon>Argynnini</taxon>
        <taxon>Brenthis</taxon>
    </lineage>
</organism>
<keyword evidence="2" id="KW-0472">Membrane</keyword>
<accession>A0A8J9VW03</accession>
<feature type="region of interest" description="Disordered" evidence="1">
    <location>
        <begin position="1"/>
        <end position="29"/>
    </location>
</feature>
<evidence type="ECO:0000256" key="1">
    <source>
        <dbReference type="SAM" id="MobiDB-lite"/>
    </source>
</evidence>
<evidence type="ECO:0000313" key="4">
    <source>
        <dbReference type="Proteomes" id="UP000838878"/>
    </source>
</evidence>
<feature type="compositionally biased region" description="Basic and acidic residues" evidence="1">
    <location>
        <begin position="1"/>
        <end position="11"/>
    </location>
</feature>
<reference evidence="3" key="1">
    <citation type="submission" date="2021-12" db="EMBL/GenBank/DDBJ databases">
        <authorList>
            <person name="Martin H S."/>
        </authorList>
    </citation>
    <scope>NUCLEOTIDE SEQUENCE</scope>
</reference>
<name>A0A8J9VW03_9NEOP</name>
<dbReference type="OrthoDB" id="7265617at2759"/>
<evidence type="ECO:0000313" key="3">
    <source>
        <dbReference type="EMBL" id="CAH0719817.1"/>
    </source>
</evidence>
<dbReference type="Proteomes" id="UP000838878">
    <property type="component" value="Chromosome 14"/>
</dbReference>
<protein>
    <submittedName>
        <fullName evidence="3">Uncharacterized protein</fullName>
    </submittedName>
</protein>
<dbReference type="AlphaFoldDB" id="A0A8J9VW03"/>
<keyword evidence="2" id="KW-1133">Transmembrane helix</keyword>